<feature type="compositionally biased region" description="Basic and acidic residues" evidence="1">
    <location>
        <begin position="288"/>
        <end position="301"/>
    </location>
</feature>
<evidence type="ECO:0000313" key="4">
    <source>
        <dbReference type="RefSeq" id="XP_015866613.2"/>
    </source>
</evidence>
<name>A0A6P3YSR5_ZIZJJ</name>
<gene>
    <name evidence="4" type="primary">LOC107404183</name>
</gene>
<protein>
    <submittedName>
        <fullName evidence="4">LysM domain receptor-like kinase 3</fullName>
    </submittedName>
</protein>
<dbReference type="PANTHER" id="PTHR46863:SF1">
    <property type="entry name" value="PROTEIN KINASE SUPERFAMILY PROTEIN"/>
    <property type="match status" value="1"/>
</dbReference>
<evidence type="ECO:0000259" key="2">
    <source>
        <dbReference type="PROSITE" id="PS50011"/>
    </source>
</evidence>
<dbReference type="SUPFAM" id="SSF56112">
    <property type="entry name" value="Protein kinase-like (PK-like)"/>
    <property type="match status" value="1"/>
</dbReference>
<sequence>MCKSKMAIDAAQPSPTTRTSRSQPTQSPRNQGPQRPTFASSSSSVEPPSTSNTSSAQYTSTSNYKLSSDTSSSSRTSLSSLRESLPETPHIYDFNEICSATNNFLAKRFASASSSTPSWRCTLRGKDVIVFQRKFRRKTETSELRALLSLICRSHHSSIVKILGASVSGDHIYLVYEFIYGANLADCLRNQRNPNFTVLSTWMSRMQIAADLAHGLDYIHNKTGLSINLVHNHIKSSSVVVTEPLFNAKICHFGAAQLCGESIGSEERKPFSTGKGKIGEISEESDESDLKESKLKRSDSRKMQFEGVRGYMSPEYQRTGEATQKSDVYAFGVVILELLSGEEPFRFKFDKTKRDFIRMSVIESAKSAIFGDGDGGGGGGPVEGRFRYWVDRRLKDSYPVEVAQKLTRVALECVHVDPDQRPNMGRVAGKISKLYLSSKTWSDNVKVPTEISVSLAPR</sequence>
<dbReference type="PROSITE" id="PS50011">
    <property type="entry name" value="PROTEIN_KINASE_DOM"/>
    <property type="match status" value="1"/>
</dbReference>
<dbReference type="FunCoup" id="A0A6P3YSR5">
    <property type="interactions" value="1850"/>
</dbReference>
<dbReference type="Gene3D" id="3.30.200.20">
    <property type="entry name" value="Phosphorylase Kinase, domain 1"/>
    <property type="match status" value="1"/>
</dbReference>
<dbReference type="InterPro" id="IPR001245">
    <property type="entry name" value="Ser-Thr/Tyr_kinase_cat_dom"/>
</dbReference>
<dbReference type="AlphaFoldDB" id="A0A6P3YSR5"/>
<dbReference type="RefSeq" id="XP_015866613.2">
    <property type="nucleotide sequence ID" value="XM_016011127.4"/>
</dbReference>
<dbReference type="Pfam" id="PF07714">
    <property type="entry name" value="PK_Tyr_Ser-Thr"/>
    <property type="match status" value="1"/>
</dbReference>
<dbReference type="InterPro" id="IPR000719">
    <property type="entry name" value="Prot_kinase_dom"/>
</dbReference>
<dbReference type="Proteomes" id="UP001652623">
    <property type="component" value="Chromosome 10"/>
</dbReference>
<feature type="domain" description="Protein kinase" evidence="2">
    <location>
        <begin position="64"/>
        <end position="436"/>
    </location>
</feature>
<dbReference type="GO" id="GO:0004672">
    <property type="term" value="F:protein kinase activity"/>
    <property type="evidence" value="ECO:0007669"/>
    <property type="project" value="InterPro"/>
</dbReference>
<reference evidence="4" key="1">
    <citation type="submission" date="2025-08" db="UniProtKB">
        <authorList>
            <consortium name="RefSeq"/>
        </authorList>
    </citation>
    <scope>IDENTIFICATION</scope>
    <source>
        <tissue evidence="4">Seedling</tissue>
    </source>
</reference>
<evidence type="ECO:0000256" key="1">
    <source>
        <dbReference type="SAM" id="MobiDB-lite"/>
    </source>
</evidence>
<dbReference type="GeneID" id="107404183"/>
<dbReference type="PANTHER" id="PTHR46863">
    <property type="entry name" value="OS09G0572100 PROTEIN"/>
    <property type="match status" value="1"/>
</dbReference>
<organism evidence="3 4">
    <name type="scientific">Ziziphus jujuba</name>
    <name type="common">Chinese jujube</name>
    <name type="synonym">Ziziphus sativa</name>
    <dbReference type="NCBI Taxonomy" id="326968"/>
    <lineage>
        <taxon>Eukaryota</taxon>
        <taxon>Viridiplantae</taxon>
        <taxon>Streptophyta</taxon>
        <taxon>Embryophyta</taxon>
        <taxon>Tracheophyta</taxon>
        <taxon>Spermatophyta</taxon>
        <taxon>Magnoliopsida</taxon>
        <taxon>eudicotyledons</taxon>
        <taxon>Gunneridae</taxon>
        <taxon>Pentapetalae</taxon>
        <taxon>rosids</taxon>
        <taxon>fabids</taxon>
        <taxon>Rosales</taxon>
        <taxon>Rhamnaceae</taxon>
        <taxon>Paliureae</taxon>
        <taxon>Ziziphus</taxon>
    </lineage>
</organism>
<keyword evidence="3" id="KW-1185">Reference proteome</keyword>
<dbReference type="InterPro" id="IPR011009">
    <property type="entry name" value="Kinase-like_dom_sf"/>
</dbReference>
<proteinExistence type="predicted"/>
<feature type="region of interest" description="Disordered" evidence="1">
    <location>
        <begin position="1"/>
        <end position="81"/>
    </location>
</feature>
<dbReference type="Pfam" id="PF00069">
    <property type="entry name" value="Pkinase"/>
    <property type="match status" value="1"/>
</dbReference>
<accession>A0A6P3YSR5</accession>
<feature type="region of interest" description="Disordered" evidence="1">
    <location>
        <begin position="268"/>
        <end position="301"/>
    </location>
</feature>
<evidence type="ECO:0000313" key="3">
    <source>
        <dbReference type="Proteomes" id="UP001652623"/>
    </source>
</evidence>
<dbReference type="GO" id="GO:0005524">
    <property type="term" value="F:ATP binding"/>
    <property type="evidence" value="ECO:0007669"/>
    <property type="project" value="InterPro"/>
</dbReference>
<dbReference type="KEGG" id="zju:107404183"/>
<dbReference type="Gene3D" id="1.10.510.10">
    <property type="entry name" value="Transferase(Phosphotransferase) domain 1"/>
    <property type="match status" value="1"/>
</dbReference>
<dbReference type="InParanoid" id="A0A6P3YSR5"/>
<feature type="compositionally biased region" description="Low complexity" evidence="1">
    <location>
        <begin position="36"/>
        <end position="81"/>
    </location>
</feature>
<feature type="compositionally biased region" description="Low complexity" evidence="1">
    <location>
        <begin position="12"/>
        <end position="29"/>
    </location>
</feature>